<evidence type="ECO:0000256" key="8">
    <source>
        <dbReference type="ARBA" id="ARBA00022842"/>
    </source>
</evidence>
<evidence type="ECO:0000313" key="12">
    <source>
        <dbReference type="EMBL" id="ACU54229.1"/>
    </source>
</evidence>
<evidence type="ECO:0000256" key="10">
    <source>
        <dbReference type="ARBA" id="ARBA00048540"/>
    </source>
</evidence>
<evidence type="ECO:0000256" key="4">
    <source>
        <dbReference type="ARBA" id="ARBA00022630"/>
    </source>
</evidence>
<dbReference type="Proteomes" id="UP000000771">
    <property type="component" value="Chromosome"/>
</dbReference>
<keyword evidence="5" id="KW-0808">Transferase</keyword>
<dbReference type="AlphaFoldDB" id="C7LZS1"/>
<keyword evidence="6" id="KW-0479">Metal-binding</keyword>
<evidence type="ECO:0000256" key="6">
    <source>
        <dbReference type="ARBA" id="ARBA00022723"/>
    </source>
</evidence>
<keyword evidence="12" id="KW-0449">Lipoprotein</keyword>
<dbReference type="STRING" id="525909.Afer_1299"/>
<dbReference type="PANTHER" id="PTHR30040:SF2">
    <property type="entry name" value="FAD:PROTEIN FMN TRANSFERASE"/>
    <property type="match status" value="1"/>
</dbReference>
<evidence type="ECO:0000256" key="3">
    <source>
        <dbReference type="ARBA" id="ARBA00016337"/>
    </source>
</evidence>
<dbReference type="InterPro" id="IPR024932">
    <property type="entry name" value="ApbE"/>
</dbReference>
<dbReference type="HOGENOM" id="CLU_044403_4_1_11"/>
<dbReference type="RefSeq" id="WP_015798715.1">
    <property type="nucleotide sequence ID" value="NC_013124.1"/>
</dbReference>
<dbReference type="KEGG" id="afo:Afer_1299"/>
<evidence type="ECO:0000256" key="1">
    <source>
        <dbReference type="ARBA" id="ARBA00001946"/>
    </source>
</evidence>
<dbReference type="PANTHER" id="PTHR30040">
    <property type="entry name" value="THIAMINE BIOSYNTHESIS LIPOPROTEIN APBE"/>
    <property type="match status" value="1"/>
</dbReference>
<sequence length="239" mass="24830">MSQVTFEAMGTVVSVAIEGVEDGSAESRCERLVARVEALERSLSAWRDDSALLRRRRGEVVDDPALREVEALAEVLRVLTHGAFDPHGPLGLDLDGVAKGWIVERAALEAFADLAPGARVSVAAGGDVWLRGDHRVGVAHPQVRGALVAVLRVEDGGVATSGTLERGDHVRAPGGQLALSQATVCAPTLWLADGLATALLVAGEALAAALSAIPGVGWYVVTRGGERRWGGAIEVLASA</sequence>
<comment type="cofactor">
    <cofactor evidence="1">
        <name>Mg(2+)</name>
        <dbReference type="ChEBI" id="CHEBI:18420"/>
    </cofactor>
</comment>
<protein>
    <recommendedName>
        <fullName evidence="3">FAD:protein FMN transferase</fullName>
        <ecNumber evidence="2">2.7.1.180</ecNumber>
    </recommendedName>
    <alternativeName>
        <fullName evidence="9">Flavin transferase</fullName>
    </alternativeName>
</protein>
<reference evidence="12 13" key="1">
    <citation type="journal article" date="2009" name="Stand. Genomic Sci.">
        <title>Complete genome sequence of Acidimicrobium ferrooxidans type strain (ICP).</title>
        <authorList>
            <person name="Clum A."/>
            <person name="Nolan M."/>
            <person name="Lang E."/>
            <person name="Glavina Del Rio T."/>
            <person name="Tice H."/>
            <person name="Copeland A."/>
            <person name="Cheng J.F."/>
            <person name="Lucas S."/>
            <person name="Chen F."/>
            <person name="Bruce D."/>
            <person name="Goodwin L."/>
            <person name="Pitluck S."/>
            <person name="Ivanova N."/>
            <person name="Mavrommatis K."/>
            <person name="Mikhailova N."/>
            <person name="Pati A."/>
            <person name="Chen A."/>
            <person name="Palaniappan K."/>
            <person name="Goker M."/>
            <person name="Spring S."/>
            <person name="Land M."/>
            <person name="Hauser L."/>
            <person name="Chang Y.J."/>
            <person name="Jeffries C.C."/>
            <person name="Chain P."/>
            <person name="Bristow J."/>
            <person name="Eisen J.A."/>
            <person name="Markowitz V."/>
            <person name="Hugenholtz P."/>
            <person name="Kyrpides N.C."/>
            <person name="Klenk H.P."/>
            <person name="Lapidus A."/>
        </authorList>
    </citation>
    <scope>NUCLEOTIDE SEQUENCE [LARGE SCALE GENOMIC DNA]</scope>
    <source>
        <strain evidence="13">DSM 10331 / JCM 15462 / NBRC 103882 / ICP</strain>
    </source>
</reference>
<keyword evidence="11" id="KW-0175">Coiled coil</keyword>
<keyword evidence="7" id="KW-0274">FAD</keyword>
<dbReference type="OrthoDB" id="9778595at2"/>
<accession>C7LZS1</accession>
<comment type="catalytic activity">
    <reaction evidence="10">
        <text>L-threonyl-[protein] + FAD = FMN-L-threonyl-[protein] + AMP + H(+)</text>
        <dbReference type="Rhea" id="RHEA:36847"/>
        <dbReference type="Rhea" id="RHEA-COMP:11060"/>
        <dbReference type="Rhea" id="RHEA-COMP:11061"/>
        <dbReference type="ChEBI" id="CHEBI:15378"/>
        <dbReference type="ChEBI" id="CHEBI:30013"/>
        <dbReference type="ChEBI" id="CHEBI:57692"/>
        <dbReference type="ChEBI" id="CHEBI:74257"/>
        <dbReference type="ChEBI" id="CHEBI:456215"/>
        <dbReference type="EC" id="2.7.1.180"/>
    </reaction>
</comment>
<keyword evidence="4" id="KW-0285">Flavoprotein</keyword>
<dbReference type="Gene3D" id="3.10.520.10">
    <property type="entry name" value="ApbE-like domains"/>
    <property type="match status" value="2"/>
</dbReference>
<keyword evidence="13" id="KW-1185">Reference proteome</keyword>
<evidence type="ECO:0000313" key="13">
    <source>
        <dbReference type="Proteomes" id="UP000000771"/>
    </source>
</evidence>
<dbReference type="SUPFAM" id="SSF143631">
    <property type="entry name" value="ApbE-like"/>
    <property type="match status" value="1"/>
</dbReference>
<evidence type="ECO:0000256" key="11">
    <source>
        <dbReference type="SAM" id="Coils"/>
    </source>
</evidence>
<feature type="coiled-coil region" evidence="11">
    <location>
        <begin position="29"/>
        <end position="56"/>
    </location>
</feature>
<dbReference type="EMBL" id="CP001631">
    <property type="protein sequence ID" value="ACU54229.1"/>
    <property type="molecule type" value="Genomic_DNA"/>
</dbReference>
<name>C7LZS1_ACIFD</name>
<gene>
    <name evidence="12" type="ordered locus">Afer_1299</name>
</gene>
<keyword evidence="8" id="KW-0460">Magnesium</keyword>
<evidence type="ECO:0000256" key="9">
    <source>
        <dbReference type="ARBA" id="ARBA00031306"/>
    </source>
</evidence>
<dbReference type="GO" id="GO:0046872">
    <property type="term" value="F:metal ion binding"/>
    <property type="evidence" value="ECO:0007669"/>
    <property type="project" value="UniProtKB-KW"/>
</dbReference>
<dbReference type="eggNOG" id="COG1477">
    <property type="taxonomic scope" value="Bacteria"/>
</dbReference>
<proteinExistence type="predicted"/>
<dbReference type="EC" id="2.7.1.180" evidence="2"/>
<evidence type="ECO:0000256" key="5">
    <source>
        <dbReference type="ARBA" id="ARBA00022679"/>
    </source>
</evidence>
<dbReference type="InterPro" id="IPR003374">
    <property type="entry name" value="ApbE-like_sf"/>
</dbReference>
<dbReference type="Pfam" id="PF02424">
    <property type="entry name" value="ApbE"/>
    <property type="match status" value="1"/>
</dbReference>
<dbReference type="GO" id="GO:0016740">
    <property type="term" value="F:transferase activity"/>
    <property type="evidence" value="ECO:0007669"/>
    <property type="project" value="UniProtKB-KW"/>
</dbReference>
<organism evidence="12 13">
    <name type="scientific">Acidimicrobium ferrooxidans (strain DSM 10331 / JCM 15462 / NBRC 103882 / ICP)</name>
    <dbReference type="NCBI Taxonomy" id="525909"/>
    <lineage>
        <taxon>Bacteria</taxon>
        <taxon>Bacillati</taxon>
        <taxon>Actinomycetota</taxon>
        <taxon>Acidimicrobiia</taxon>
        <taxon>Acidimicrobiales</taxon>
        <taxon>Acidimicrobiaceae</taxon>
        <taxon>Acidimicrobium</taxon>
    </lineage>
</organism>
<evidence type="ECO:0000256" key="2">
    <source>
        <dbReference type="ARBA" id="ARBA00011955"/>
    </source>
</evidence>
<evidence type="ECO:0000256" key="7">
    <source>
        <dbReference type="ARBA" id="ARBA00022827"/>
    </source>
</evidence>